<keyword evidence="2" id="KW-1185">Reference proteome</keyword>
<evidence type="ECO:0000313" key="2">
    <source>
        <dbReference type="Proteomes" id="UP000622707"/>
    </source>
</evidence>
<organism evidence="1 2">
    <name type="scientific">Ramlibacter alkalitolerans</name>
    <dbReference type="NCBI Taxonomy" id="2039631"/>
    <lineage>
        <taxon>Bacteria</taxon>
        <taxon>Pseudomonadati</taxon>
        <taxon>Pseudomonadota</taxon>
        <taxon>Betaproteobacteria</taxon>
        <taxon>Burkholderiales</taxon>
        <taxon>Comamonadaceae</taxon>
        <taxon>Ramlibacter</taxon>
    </lineage>
</organism>
<dbReference type="RefSeq" id="WP_201689664.1">
    <property type="nucleotide sequence ID" value="NZ_JAEQND010000006.1"/>
</dbReference>
<dbReference type="EMBL" id="JAEQND010000006">
    <property type="protein sequence ID" value="MBL0425788.1"/>
    <property type="molecule type" value="Genomic_DNA"/>
</dbReference>
<reference evidence="1 2" key="1">
    <citation type="journal article" date="2017" name="Int. J. Syst. Evol. Microbiol.">
        <title>Ramlibacter alkalitolerans sp. nov., alkali-tolerant bacterium isolated from soil of ginseng.</title>
        <authorList>
            <person name="Lee D.H."/>
            <person name="Cha C.J."/>
        </authorList>
    </citation>
    <scope>NUCLEOTIDE SEQUENCE [LARGE SCALE GENOMIC DNA]</scope>
    <source>
        <strain evidence="1 2">KACC 19305</strain>
    </source>
</reference>
<proteinExistence type="predicted"/>
<gene>
    <name evidence="1" type="ORF">JI746_11775</name>
</gene>
<dbReference type="SUPFAM" id="SSF51161">
    <property type="entry name" value="Trimeric LpxA-like enzymes"/>
    <property type="match status" value="1"/>
</dbReference>
<evidence type="ECO:0000313" key="1">
    <source>
        <dbReference type="EMBL" id="MBL0425788.1"/>
    </source>
</evidence>
<comment type="caution">
    <text evidence="1">The sequence shown here is derived from an EMBL/GenBank/DDBJ whole genome shotgun (WGS) entry which is preliminary data.</text>
</comment>
<dbReference type="Proteomes" id="UP000622707">
    <property type="component" value="Unassembled WGS sequence"/>
</dbReference>
<name>A0ABS1JNF9_9BURK</name>
<dbReference type="Gene3D" id="2.160.10.10">
    <property type="entry name" value="Hexapeptide repeat proteins"/>
    <property type="match status" value="2"/>
</dbReference>
<dbReference type="InterPro" id="IPR011004">
    <property type="entry name" value="Trimer_LpxA-like_sf"/>
</dbReference>
<evidence type="ECO:0008006" key="3">
    <source>
        <dbReference type="Google" id="ProtNLM"/>
    </source>
</evidence>
<protein>
    <recommendedName>
        <fullName evidence="3">Acyltransferase</fullName>
    </recommendedName>
</protein>
<accession>A0ABS1JNF9</accession>
<dbReference type="PANTHER" id="PTHR23416">
    <property type="entry name" value="SIALIC ACID SYNTHASE-RELATED"/>
    <property type="match status" value="1"/>
</dbReference>
<sequence>MTKQKFIAFLLLPLPSFLKVLAYRYLLGYQIGKGVHIGFSVLIASKCRIGARTRIGNLNYIAYMQELSLGEDVRIGHVNILLGGRLVELGNGATIGRFNEINSILSPLARGNNDPVLTLGQRAVVTAWHKIDFTDRVTLEESVVLAGRVSNLWTHNRQDVAPVRIGAHSYVGSGIQMVPGSSIGRHCVVGLGSVITKAHTEEGVLLAGVPAKVVKQLDEETIKLVTFPTRPDLDGSADLVTASEVTG</sequence>
<dbReference type="InterPro" id="IPR051159">
    <property type="entry name" value="Hexapeptide_acetyltransf"/>
</dbReference>